<dbReference type="CDD" id="cd14241">
    <property type="entry name" value="PAD"/>
    <property type="match status" value="1"/>
</dbReference>
<dbReference type="PANTHER" id="PTHR40087">
    <property type="entry name" value="PHENOLIC ACID DECARBOXYLASE PADC"/>
    <property type="match status" value="1"/>
</dbReference>
<dbReference type="InterPro" id="IPR012674">
    <property type="entry name" value="Calycin"/>
</dbReference>
<evidence type="ECO:0000313" key="1">
    <source>
        <dbReference type="EMBL" id="RRO20660.1"/>
    </source>
</evidence>
<dbReference type="SUPFAM" id="SSF50814">
    <property type="entry name" value="Lipocalins"/>
    <property type="match status" value="1"/>
</dbReference>
<dbReference type="OrthoDB" id="1623004at2"/>
<organism evidence="1 2">
    <name type="scientific">Saccharopolyspora rhizosphaerae</name>
    <dbReference type="NCBI Taxonomy" id="2492662"/>
    <lineage>
        <taxon>Bacteria</taxon>
        <taxon>Bacillati</taxon>
        <taxon>Actinomycetota</taxon>
        <taxon>Actinomycetes</taxon>
        <taxon>Pseudonocardiales</taxon>
        <taxon>Pseudonocardiaceae</taxon>
        <taxon>Saccharopolyspora</taxon>
    </lineage>
</organism>
<name>A0A3R8P5L6_9PSEU</name>
<dbReference type="Proteomes" id="UP000274515">
    <property type="component" value="Unassembled WGS sequence"/>
</dbReference>
<reference evidence="1 2" key="1">
    <citation type="submission" date="2018-11" db="EMBL/GenBank/DDBJ databases">
        <title>Saccharopolyspora rhizosphaerae sp. nov., an actinomycete isolated from rhizosphere soil in Thailand.</title>
        <authorList>
            <person name="Intra B."/>
            <person name="Euanorasetr J."/>
            <person name="Take A."/>
            <person name="Inahashi Y."/>
            <person name="Mori M."/>
            <person name="Panbangred W."/>
            <person name="Matsumoto A."/>
        </authorList>
    </citation>
    <scope>NUCLEOTIDE SEQUENCE [LARGE SCALE GENOMIC DNA]</scope>
    <source>
        <strain evidence="1 2">H219</strain>
    </source>
</reference>
<comment type="caution">
    <text evidence="1">The sequence shown here is derived from an EMBL/GenBank/DDBJ whole genome shotgun (WGS) entry which is preliminary data.</text>
</comment>
<dbReference type="Gene3D" id="2.40.128.20">
    <property type="match status" value="1"/>
</dbReference>
<dbReference type="AlphaFoldDB" id="A0A3R8P5L6"/>
<dbReference type="InterPro" id="IPR008729">
    <property type="entry name" value="PA_de_COase"/>
</dbReference>
<keyword evidence="2" id="KW-1185">Reference proteome</keyword>
<dbReference type="PANTHER" id="PTHR40087:SF1">
    <property type="entry name" value="PHENOLIC ACID DECARBOXYLASE PADC"/>
    <property type="match status" value="1"/>
</dbReference>
<protein>
    <submittedName>
        <fullName evidence="1">Phenolic acid decarboxylase</fullName>
    </submittedName>
</protein>
<dbReference type="GO" id="GO:0016831">
    <property type="term" value="F:carboxy-lyase activity"/>
    <property type="evidence" value="ECO:0007669"/>
    <property type="project" value="InterPro"/>
</dbReference>
<sequence length="176" mass="20100">MSEHPTTVEQPVPEQNLSGIVGHRFTYTYANGWQYEMYVKNATTIDYRIHTGHVGGRWVKDQEVDLVRLTRGVYKVSWTEPTGTSVSVNVIPDERVLHGVIFFPEWIRQHGERTVLYQNDHLDEMRAYRDAGPTYPIYVVPEFARITLFEHVGVDDETVIATAPGDLPAGWADRAN</sequence>
<gene>
    <name evidence="1" type="ORF">EIL87_01980</name>
</gene>
<proteinExistence type="predicted"/>
<accession>A0A3R8P5L6</accession>
<evidence type="ECO:0000313" key="2">
    <source>
        <dbReference type="Proteomes" id="UP000274515"/>
    </source>
</evidence>
<dbReference type="Pfam" id="PF05870">
    <property type="entry name" value="PA_decarbox"/>
    <property type="match status" value="1"/>
</dbReference>
<dbReference type="EMBL" id="RSAA01000001">
    <property type="protein sequence ID" value="RRO20660.1"/>
    <property type="molecule type" value="Genomic_DNA"/>
</dbReference>
<dbReference type="RefSeq" id="WP_125088365.1">
    <property type="nucleotide sequence ID" value="NZ_RSAA01000001.1"/>
</dbReference>